<organism evidence="2 3">
    <name type="scientific">Gossypium arboreum</name>
    <name type="common">Tree cotton</name>
    <name type="synonym">Gossypium nanking</name>
    <dbReference type="NCBI Taxonomy" id="29729"/>
    <lineage>
        <taxon>Eukaryota</taxon>
        <taxon>Viridiplantae</taxon>
        <taxon>Streptophyta</taxon>
        <taxon>Embryophyta</taxon>
        <taxon>Tracheophyta</taxon>
        <taxon>Spermatophyta</taxon>
        <taxon>Magnoliopsida</taxon>
        <taxon>eudicotyledons</taxon>
        <taxon>Gunneridae</taxon>
        <taxon>Pentapetalae</taxon>
        <taxon>rosids</taxon>
        <taxon>malvids</taxon>
        <taxon>Malvales</taxon>
        <taxon>Malvaceae</taxon>
        <taxon>Malvoideae</taxon>
        <taxon>Gossypium</taxon>
    </lineage>
</organism>
<protein>
    <submittedName>
        <fullName evidence="2">Dof zinc finger DOF5.5-like protein</fullName>
    </submittedName>
</protein>
<dbReference type="GO" id="GO:0005634">
    <property type="term" value="C:nucleus"/>
    <property type="evidence" value="ECO:0007669"/>
    <property type="project" value="UniProtKB-SubCell"/>
</dbReference>
<dbReference type="GO" id="GO:0003700">
    <property type="term" value="F:DNA-binding transcription factor activity"/>
    <property type="evidence" value="ECO:0007669"/>
    <property type="project" value="InterPro"/>
</dbReference>
<dbReference type="PANTHER" id="PTHR31089:SF78">
    <property type="entry name" value="CYCLIC DOF FACTOR 5"/>
    <property type="match status" value="1"/>
</dbReference>
<dbReference type="PANTHER" id="PTHR31089">
    <property type="entry name" value="CYCLIC DOF FACTOR 2"/>
    <property type="match status" value="1"/>
</dbReference>
<keyword evidence="1" id="KW-0238">DNA-binding</keyword>
<dbReference type="GO" id="GO:0003677">
    <property type="term" value="F:DNA binding"/>
    <property type="evidence" value="ECO:0007669"/>
    <property type="project" value="UniProtKB-UniRule"/>
</dbReference>
<dbReference type="InterPro" id="IPR003851">
    <property type="entry name" value="Znf_Dof"/>
</dbReference>
<dbReference type="OrthoDB" id="1927254at2759"/>
<dbReference type="EMBL" id="KN402839">
    <property type="protein sequence ID" value="KHG15035.1"/>
    <property type="molecule type" value="Genomic_DNA"/>
</dbReference>
<keyword evidence="1" id="KW-0863">Zinc-finger</keyword>
<keyword evidence="1" id="KW-0539">Nucleus</keyword>
<dbReference type="InterPro" id="IPR045174">
    <property type="entry name" value="Dof"/>
</dbReference>
<evidence type="ECO:0000313" key="2">
    <source>
        <dbReference type="EMBL" id="KHG15035.1"/>
    </source>
</evidence>
<reference evidence="3" key="1">
    <citation type="submission" date="2014-09" db="EMBL/GenBank/DDBJ databases">
        <authorList>
            <person name="Mudge J."/>
            <person name="Ramaraj T."/>
            <person name="Lindquist I.E."/>
            <person name="Bharti A.K."/>
            <person name="Sundararajan A."/>
            <person name="Cameron C.T."/>
            <person name="Woodward J.E."/>
            <person name="May G.D."/>
            <person name="Brubaker C."/>
            <person name="Broadhvest J."/>
            <person name="Wilkins T.A."/>
        </authorList>
    </citation>
    <scope>NUCLEOTIDE SEQUENCE</scope>
    <source>
        <strain evidence="3">cv. AKA8401</strain>
    </source>
</reference>
<dbReference type="KEGG" id="gab:108482324"/>
<gene>
    <name evidence="2" type="ORF">F383_04129</name>
</gene>
<dbReference type="Proteomes" id="UP000032142">
    <property type="component" value="Unassembled WGS sequence"/>
</dbReference>
<sequence>MSNDHSCAAIKLFGKMIQLLPLNQDEALAGRDDCCDTNLLSSSNSLASMVDQESMENRFHKDKHEEMRSEDIKDDSEASSLRSSKNGETTCSQQDTTRKKPDKMLPCPRCNSKATKFCYFNNYNVNQPRHFCKNCQRYWTAGGTMRNVPVGAGRRKTKASSSLHFNHQWFPSKVACFSRPFPWDVPMESYNIPVSPTVLGKHSRDEPNMDSTTLRIIDDGGETNKSSMLTTPMMKTKNTNSGGLFNGFQSKGNDERNYRVVETFSVLRANPAALSRSLNFHEKT</sequence>
<keyword evidence="3" id="KW-1185">Reference proteome</keyword>
<dbReference type="Pfam" id="PF02701">
    <property type="entry name" value="Zn_ribbon_Dof"/>
    <property type="match status" value="1"/>
</dbReference>
<keyword evidence="1" id="KW-0479">Metal-binding</keyword>
<dbReference type="OMA" id="MENRFHK"/>
<dbReference type="PROSITE" id="PS01361">
    <property type="entry name" value="ZF_DOF_1"/>
    <property type="match status" value="1"/>
</dbReference>
<comment type="subcellular location">
    <subcellularLocation>
        <location evidence="1">Nucleus</location>
    </subcellularLocation>
</comment>
<dbReference type="PROSITE" id="PS50884">
    <property type="entry name" value="ZF_DOF_2"/>
    <property type="match status" value="1"/>
</dbReference>
<accession>A0A0B0NQ98</accession>
<keyword evidence="1" id="KW-0862">Zinc</keyword>
<evidence type="ECO:0000256" key="1">
    <source>
        <dbReference type="PROSITE-ProRule" id="PRU00071"/>
    </source>
</evidence>
<dbReference type="GO" id="GO:0008270">
    <property type="term" value="F:zinc ion binding"/>
    <property type="evidence" value="ECO:0007669"/>
    <property type="project" value="UniProtKB-KW"/>
</dbReference>
<dbReference type="AlphaFoldDB" id="A0A0B0NQ98"/>
<evidence type="ECO:0000313" key="3">
    <source>
        <dbReference type="Proteomes" id="UP000032142"/>
    </source>
</evidence>
<name>A0A0B0NQ98_GOSAR</name>
<proteinExistence type="predicted"/>